<sequence>MNEDFLSFAKRKLSSTSTEPSPSASQLRKRQNIIDHSSASSDCSDYSDMADQILSDSLQGKIAALTKSIRDPAVTTNPLLPGSYASQKTSTPNPVMTQAHGSPIKFDNHQPPTTRISDDDVLRIALTVKQLMAEQYDSKIDALARCVQSLNDENHQLKLKVDELEMYSRRSCVRIFGVDEKKTDTDAVVMEIAHTLKVPLAKEELVVSHRVGKANSSRPRAIIARISNYHARHRLIKESKHLSKYNEMKGVSVNQELTKPRAKLAFECRNLVREGKLKSTFVWDGKIFAIDPRERKHLILCLDDLMKLQSLLGGSSDD</sequence>
<dbReference type="AlphaFoldDB" id="A0AA88XXM0"/>
<protein>
    <submittedName>
        <fullName evidence="3">Uncharacterized protein</fullName>
    </submittedName>
</protein>
<feature type="compositionally biased region" description="Low complexity" evidence="2">
    <location>
        <begin position="14"/>
        <end position="25"/>
    </location>
</feature>
<reference evidence="3" key="1">
    <citation type="submission" date="2019-08" db="EMBL/GenBank/DDBJ databases">
        <title>The improved chromosome-level genome for the pearl oyster Pinctada fucata martensii using PacBio sequencing and Hi-C.</title>
        <authorList>
            <person name="Zheng Z."/>
        </authorList>
    </citation>
    <scope>NUCLEOTIDE SEQUENCE</scope>
    <source>
        <strain evidence="3">ZZ-2019</strain>
        <tissue evidence="3">Adductor muscle</tissue>
    </source>
</reference>
<evidence type="ECO:0000313" key="4">
    <source>
        <dbReference type="EMBL" id="KAK3108783.1"/>
    </source>
</evidence>
<organism evidence="3 5">
    <name type="scientific">Pinctada imbricata</name>
    <name type="common">Atlantic pearl-oyster</name>
    <name type="synonym">Pinctada martensii</name>
    <dbReference type="NCBI Taxonomy" id="66713"/>
    <lineage>
        <taxon>Eukaryota</taxon>
        <taxon>Metazoa</taxon>
        <taxon>Spiralia</taxon>
        <taxon>Lophotrochozoa</taxon>
        <taxon>Mollusca</taxon>
        <taxon>Bivalvia</taxon>
        <taxon>Autobranchia</taxon>
        <taxon>Pteriomorphia</taxon>
        <taxon>Pterioida</taxon>
        <taxon>Pterioidea</taxon>
        <taxon>Pteriidae</taxon>
        <taxon>Pinctada</taxon>
    </lineage>
</organism>
<dbReference type="EMBL" id="VSWD01000001">
    <property type="protein sequence ID" value="KAK3108783.1"/>
    <property type="molecule type" value="Genomic_DNA"/>
</dbReference>
<proteinExistence type="predicted"/>
<evidence type="ECO:0000313" key="5">
    <source>
        <dbReference type="Proteomes" id="UP001186944"/>
    </source>
</evidence>
<feature type="coiled-coil region" evidence="1">
    <location>
        <begin position="133"/>
        <end position="167"/>
    </location>
</feature>
<accession>A0AA88XXM0</accession>
<evidence type="ECO:0000313" key="3">
    <source>
        <dbReference type="EMBL" id="KAK3093889.1"/>
    </source>
</evidence>
<dbReference type="Gene3D" id="3.30.70.1820">
    <property type="entry name" value="L1 transposable element, RRM domain"/>
    <property type="match status" value="1"/>
</dbReference>
<name>A0AA88XXM0_PINIB</name>
<feature type="region of interest" description="Disordered" evidence="2">
    <location>
        <begin position="76"/>
        <end position="113"/>
    </location>
</feature>
<dbReference type="EMBL" id="VSWD01000009">
    <property type="protein sequence ID" value="KAK3093889.1"/>
    <property type="molecule type" value="Genomic_DNA"/>
</dbReference>
<evidence type="ECO:0000256" key="1">
    <source>
        <dbReference type="SAM" id="Coils"/>
    </source>
</evidence>
<evidence type="ECO:0000256" key="2">
    <source>
        <dbReference type="SAM" id="MobiDB-lite"/>
    </source>
</evidence>
<comment type="caution">
    <text evidence="3">The sequence shown here is derived from an EMBL/GenBank/DDBJ whole genome shotgun (WGS) entry which is preliminary data.</text>
</comment>
<keyword evidence="1" id="KW-0175">Coiled coil</keyword>
<gene>
    <name evidence="4" type="ORF">FSP39_015639</name>
    <name evidence="3" type="ORF">FSP39_021503</name>
</gene>
<feature type="compositionally biased region" description="Polar residues" evidence="2">
    <location>
        <begin position="76"/>
        <end position="100"/>
    </location>
</feature>
<dbReference type="Proteomes" id="UP001186944">
    <property type="component" value="Unassembled WGS sequence"/>
</dbReference>
<feature type="compositionally biased region" description="Low complexity" evidence="2">
    <location>
        <begin position="35"/>
        <end position="46"/>
    </location>
</feature>
<keyword evidence="5" id="KW-1185">Reference proteome</keyword>
<feature type="region of interest" description="Disordered" evidence="2">
    <location>
        <begin position="9"/>
        <end position="46"/>
    </location>
</feature>